<comment type="caution">
    <text evidence="7">The sequence shown here is derived from an EMBL/GenBank/DDBJ whole genome shotgun (WGS) entry which is preliminary data.</text>
</comment>
<comment type="subcellular location">
    <subcellularLocation>
        <location evidence="6">Cytoplasm</location>
    </subcellularLocation>
</comment>
<comment type="function">
    <text evidence="6">One of the proteins required for the normal export of preproteins out of the cell cytoplasm. It is a molecular chaperone that binds to a subset of precursor proteins, maintaining them in a translocation-competent state. It also specifically binds to its receptor SecA.</text>
</comment>
<dbReference type="Proteomes" id="UP000183471">
    <property type="component" value="Unassembled WGS sequence"/>
</dbReference>
<evidence type="ECO:0000256" key="2">
    <source>
        <dbReference type="ARBA" id="ARBA00022448"/>
    </source>
</evidence>
<dbReference type="HAMAP" id="MF_00821">
    <property type="entry name" value="SecB"/>
    <property type="match status" value="1"/>
</dbReference>
<keyword evidence="4 6" id="KW-0811">Translocation</keyword>
<dbReference type="PRINTS" id="PR01594">
    <property type="entry name" value="SECBCHAPRONE"/>
</dbReference>
<evidence type="ECO:0000256" key="6">
    <source>
        <dbReference type="HAMAP-Rule" id="MF_00821"/>
    </source>
</evidence>
<reference evidence="7 8" key="1">
    <citation type="submission" date="2016-10" db="EMBL/GenBank/DDBJ databases">
        <authorList>
            <person name="Varghese N."/>
            <person name="Submissions S."/>
        </authorList>
    </citation>
    <scope>NUCLEOTIDE SEQUENCE [LARGE SCALE GENOMIC DNA]</scope>
    <source>
        <strain evidence="7 8">Nl1</strain>
    </source>
</reference>
<proteinExistence type="inferred from homology"/>
<keyword evidence="5 6" id="KW-0143">Chaperone</keyword>
<dbReference type="PANTHER" id="PTHR36918:SF1">
    <property type="entry name" value="PROTEIN-EXPORT PROTEIN SECB"/>
    <property type="match status" value="1"/>
</dbReference>
<keyword evidence="6" id="KW-0963">Cytoplasm</keyword>
<protein>
    <recommendedName>
        <fullName evidence="6">Protein-export protein SecB</fullName>
    </recommendedName>
</protein>
<evidence type="ECO:0000313" key="8">
    <source>
        <dbReference type="Proteomes" id="UP000183471"/>
    </source>
</evidence>
<dbReference type="NCBIfam" id="TIGR00809">
    <property type="entry name" value="secB"/>
    <property type="match status" value="1"/>
</dbReference>
<evidence type="ECO:0000256" key="4">
    <source>
        <dbReference type="ARBA" id="ARBA00023010"/>
    </source>
</evidence>
<keyword evidence="2 6" id="KW-0813">Transport</keyword>
<dbReference type="SUPFAM" id="SSF54611">
    <property type="entry name" value="SecB-like"/>
    <property type="match status" value="1"/>
</dbReference>
<name>A0ABY0TBN6_9PROT</name>
<organism evidence="7 8">
    <name type="scientific">Nitrosospira multiformis</name>
    <dbReference type="NCBI Taxonomy" id="1231"/>
    <lineage>
        <taxon>Bacteria</taxon>
        <taxon>Pseudomonadati</taxon>
        <taxon>Pseudomonadota</taxon>
        <taxon>Betaproteobacteria</taxon>
        <taxon>Nitrosomonadales</taxon>
        <taxon>Nitrosomonadaceae</taxon>
        <taxon>Nitrosospira</taxon>
    </lineage>
</organism>
<dbReference type="InterPro" id="IPR003708">
    <property type="entry name" value="SecB"/>
</dbReference>
<dbReference type="EMBL" id="FNKY01000001">
    <property type="protein sequence ID" value="SDQ58739.1"/>
    <property type="molecule type" value="Genomic_DNA"/>
</dbReference>
<dbReference type="NCBIfam" id="NF004394">
    <property type="entry name" value="PRK05751.1-5"/>
    <property type="match status" value="1"/>
</dbReference>
<comment type="similarity">
    <text evidence="1 6">Belongs to the SecB family.</text>
</comment>
<dbReference type="InterPro" id="IPR035958">
    <property type="entry name" value="SecB-like_sf"/>
</dbReference>
<dbReference type="Pfam" id="PF02556">
    <property type="entry name" value="SecB"/>
    <property type="match status" value="1"/>
</dbReference>
<dbReference type="NCBIfam" id="NF004393">
    <property type="entry name" value="PRK05751.1-4"/>
    <property type="match status" value="1"/>
</dbReference>
<dbReference type="RefSeq" id="WP_074631713.1">
    <property type="nucleotide sequence ID" value="NZ_FNKY01000001.1"/>
</dbReference>
<dbReference type="NCBIfam" id="NF004392">
    <property type="entry name" value="PRK05751.1-3"/>
    <property type="match status" value="1"/>
</dbReference>
<comment type="subunit">
    <text evidence="6">Homotetramer, a dimer of dimers. One homotetramer interacts with 1 SecA dimer.</text>
</comment>
<dbReference type="Gene3D" id="3.10.420.10">
    <property type="entry name" value="SecB-like"/>
    <property type="match status" value="1"/>
</dbReference>
<accession>A0ABY0TBN6</accession>
<evidence type="ECO:0000256" key="1">
    <source>
        <dbReference type="ARBA" id="ARBA00009990"/>
    </source>
</evidence>
<keyword evidence="3 6" id="KW-0653">Protein transport</keyword>
<evidence type="ECO:0000256" key="5">
    <source>
        <dbReference type="ARBA" id="ARBA00023186"/>
    </source>
</evidence>
<evidence type="ECO:0000256" key="3">
    <source>
        <dbReference type="ARBA" id="ARBA00022927"/>
    </source>
</evidence>
<sequence>MSDQQPVFGIEKIYVKDLSLEIPNAPRIFLERETPEVNIQLHTKGERVDEGMYEVLLTVTVTAKVKEKTLFLVEVGQAGIFQIRNVPEAEMDPVLGIGCPNILFPYLREAVSDIVTRAGFHAVILNPVNFEALYHQGKQQAEMNAAAAEKLEEEQKTTH</sequence>
<keyword evidence="8" id="KW-1185">Reference proteome</keyword>
<gene>
    <name evidence="6" type="primary">secB</name>
    <name evidence="7" type="ORF">SAMN05216402_1437</name>
</gene>
<evidence type="ECO:0000313" key="7">
    <source>
        <dbReference type="EMBL" id="SDQ58739.1"/>
    </source>
</evidence>
<dbReference type="PANTHER" id="PTHR36918">
    <property type="match status" value="1"/>
</dbReference>